<name>A0AAD5SWP6_9FUNG</name>
<keyword evidence="3" id="KW-1185">Reference proteome</keyword>
<proteinExistence type="predicted"/>
<evidence type="ECO:0000313" key="3">
    <source>
        <dbReference type="Proteomes" id="UP001211907"/>
    </source>
</evidence>
<reference evidence="2" key="1">
    <citation type="submission" date="2020-05" db="EMBL/GenBank/DDBJ databases">
        <title>Phylogenomic resolution of chytrid fungi.</title>
        <authorList>
            <person name="Stajich J.E."/>
            <person name="Amses K."/>
            <person name="Simmons R."/>
            <person name="Seto K."/>
            <person name="Myers J."/>
            <person name="Bonds A."/>
            <person name="Quandt C.A."/>
            <person name="Barry K."/>
            <person name="Liu P."/>
            <person name="Grigoriev I."/>
            <person name="Longcore J.E."/>
            <person name="James T.Y."/>
        </authorList>
    </citation>
    <scope>NUCLEOTIDE SEQUENCE</scope>
    <source>
        <strain evidence="2">JEL0513</strain>
    </source>
</reference>
<comment type="caution">
    <text evidence="2">The sequence shown here is derived from an EMBL/GenBank/DDBJ whole genome shotgun (WGS) entry which is preliminary data.</text>
</comment>
<evidence type="ECO:0000313" key="2">
    <source>
        <dbReference type="EMBL" id="KAJ3114860.1"/>
    </source>
</evidence>
<dbReference type="EMBL" id="JADGJH010001335">
    <property type="protein sequence ID" value="KAJ3114860.1"/>
    <property type="molecule type" value="Genomic_DNA"/>
</dbReference>
<evidence type="ECO:0000256" key="1">
    <source>
        <dbReference type="SAM" id="Phobius"/>
    </source>
</evidence>
<dbReference type="Proteomes" id="UP001211907">
    <property type="component" value="Unassembled WGS sequence"/>
</dbReference>
<keyword evidence="1" id="KW-0812">Transmembrane</keyword>
<gene>
    <name evidence="2" type="ORF">HK100_001533</name>
</gene>
<keyword evidence="1" id="KW-0472">Membrane</keyword>
<sequence length="99" mass="10904">MSRSRKQFTLRKTIAVSVSWFIYSAMHSLVVLYDGKSAHMVELLRIGKGQLSEMHGIDLRQIDAFLSRDSRTRSVFRTSAVPVSGGVGGAISRLLGYSG</sequence>
<feature type="non-terminal residue" evidence="2">
    <location>
        <position position="99"/>
    </location>
</feature>
<dbReference type="AlphaFoldDB" id="A0AAD5SWP6"/>
<keyword evidence="1" id="KW-1133">Transmembrane helix</keyword>
<feature type="transmembrane region" description="Helical" evidence="1">
    <location>
        <begin position="12"/>
        <end position="33"/>
    </location>
</feature>
<accession>A0AAD5SWP6</accession>
<protein>
    <submittedName>
        <fullName evidence="2">Uncharacterized protein</fullName>
    </submittedName>
</protein>
<organism evidence="2 3">
    <name type="scientific">Physocladia obscura</name>
    <dbReference type="NCBI Taxonomy" id="109957"/>
    <lineage>
        <taxon>Eukaryota</taxon>
        <taxon>Fungi</taxon>
        <taxon>Fungi incertae sedis</taxon>
        <taxon>Chytridiomycota</taxon>
        <taxon>Chytridiomycota incertae sedis</taxon>
        <taxon>Chytridiomycetes</taxon>
        <taxon>Chytridiales</taxon>
        <taxon>Chytriomycetaceae</taxon>
        <taxon>Physocladia</taxon>
    </lineage>
</organism>